<dbReference type="EMBL" id="JYJH01000008">
    <property type="protein sequence ID" value="KJK38978.1"/>
    <property type="molecule type" value="Genomic_DNA"/>
</dbReference>
<dbReference type="AlphaFoldDB" id="A0A0M2GMF4"/>
<organism evidence="1 2">
    <name type="scientific">Streptomyces variegatus</name>
    <dbReference type="NCBI Taxonomy" id="284040"/>
    <lineage>
        <taxon>Bacteria</taxon>
        <taxon>Bacillati</taxon>
        <taxon>Actinomycetota</taxon>
        <taxon>Actinomycetes</taxon>
        <taxon>Kitasatosporales</taxon>
        <taxon>Streptomycetaceae</taxon>
        <taxon>Streptomyces</taxon>
    </lineage>
</organism>
<accession>A0A0M2GMF4</accession>
<keyword evidence="2" id="KW-1185">Reference proteome</keyword>
<dbReference type="Proteomes" id="UP000034786">
    <property type="component" value="Unassembled WGS sequence"/>
</dbReference>
<comment type="caution">
    <text evidence="1">The sequence shown here is derived from an EMBL/GenBank/DDBJ whole genome shotgun (WGS) entry which is preliminary data.</text>
</comment>
<dbReference type="PATRIC" id="fig|284040.3.peg.7584"/>
<protein>
    <submittedName>
        <fullName evidence="1">Uncharacterized protein</fullName>
    </submittedName>
</protein>
<sequence length="85" mass="9930">MLNESNLKEFGLDEYQLERYRFSEKLRLWESIDALIRSVGQENALTWLASPSNYLERRVPSEAIQEGDALKVCEAIEAMRQGYFL</sequence>
<evidence type="ECO:0000313" key="2">
    <source>
        <dbReference type="Proteomes" id="UP000034786"/>
    </source>
</evidence>
<name>A0A0M2GMF4_9ACTN</name>
<evidence type="ECO:0000313" key="1">
    <source>
        <dbReference type="EMBL" id="KJK38978.1"/>
    </source>
</evidence>
<dbReference type="STRING" id="284040.UK15_13605"/>
<gene>
    <name evidence="1" type="ORF">UK15_13605</name>
</gene>
<reference evidence="2" key="1">
    <citation type="submission" date="2015-02" db="EMBL/GenBank/DDBJ databases">
        <authorList>
            <person name="Ju K.-S."/>
            <person name="Doroghazi J.R."/>
            <person name="Metcalf W."/>
        </authorList>
    </citation>
    <scope>NUCLEOTIDE SEQUENCE [LARGE SCALE GENOMIC DNA]</scope>
    <source>
        <strain evidence="2">NRRL B-16380</strain>
    </source>
</reference>
<proteinExistence type="predicted"/>